<dbReference type="InterPro" id="IPR018712">
    <property type="entry name" value="Tle1-like_cat"/>
</dbReference>
<dbReference type="Proteomes" id="UP000799778">
    <property type="component" value="Unassembled WGS sequence"/>
</dbReference>
<dbReference type="RefSeq" id="XP_033378034.1">
    <property type="nucleotide sequence ID" value="XM_033523993.1"/>
</dbReference>
<feature type="non-terminal residue" evidence="2">
    <location>
        <position position="1"/>
    </location>
</feature>
<protein>
    <recommendedName>
        <fullName evidence="1">T6SS Phospholipase effector Tle1-like catalytic domain-containing protein</fullName>
    </recommendedName>
</protein>
<accession>A0A6A5X9H7</accession>
<dbReference type="PANTHER" id="PTHR33840">
    <property type="match status" value="1"/>
</dbReference>
<evidence type="ECO:0000313" key="3">
    <source>
        <dbReference type="Proteomes" id="UP000799778"/>
    </source>
</evidence>
<sequence>FPAMTSRKPSQHLVIFCDGTWCGRETGTRSNIRILADLLGVIDFSVNPPGKPALVHPIITPQTNVIAGYQEGVGLNKSFLEYLWDGATASTIGDECTAVYKFIVDNYTDDHDIWMFGFSRGAFTIRCVAGMINNCGIIMKLPDLSDNEVYTLCSGVYSTYRSPLEIDKPNSTRCRRLREDKNRVWYPARPIRAMILLDTVGSLGIPRLNAGVGFDWPEFYDQRVSSVVQEVYHAPSLHDRLWMFQPCLAFTGPGKEKASIHQTWFPGCHYDVGRQNFRFIRGKPRNWLERWLGTVPRELSKTIYANEILSDVTLRWMLEAVLKTHKKDGSLPIFPRLEDNIDDINQRIADPALAESDHPTGSGDIYGDLLDYAPAGLVWRALARVGAVFIRLLNQVVPGLGDNILDLLGIKTIIKILTATRDRRIPGNMANVYPYKSLENVLVRNTRDVTFTVEDAAGLRELNEDGKVRYPSQTYESFVLWKRVFSA</sequence>
<evidence type="ECO:0000313" key="2">
    <source>
        <dbReference type="EMBL" id="KAF2009695.1"/>
    </source>
</evidence>
<reference evidence="2" key="1">
    <citation type="journal article" date="2020" name="Stud. Mycol.">
        <title>101 Dothideomycetes genomes: a test case for predicting lifestyles and emergence of pathogens.</title>
        <authorList>
            <person name="Haridas S."/>
            <person name="Albert R."/>
            <person name="Binder M."/>
            <person name="Bloem J."/>
            <person name="Labutti K."/>
            <person name="Salamov A."/>
            <person name="Andreopoulos B."/>
            <person name="Baker S."/>
            <person name="Barry K."/>
            <person name="Bills G."/>
            <person name="Bluhm B."/>
            <person name="Cannon C."/>
            <person name="Castanera R."/>
            <person name="Culley D."/>
            <person name="Daum C."/>
            <person name="Ezra D."/>
            <person name="Gonzalez J."/>
            <person name="Henrissat B."/>
            <person name="Kuo A."/>
            <person name="Liang C."/>
            <person name="Lipzen A."/>
            <person name="Lutzoni F."/>
            <person name="Magnuson J."/>
            <person name="Mondo S."/>
            <person name="Nolan M."/>
            <person name="Ohm R."/>
            <person name="Pangilinan J."/>
            <person name="Park H.-J."/>
            <person name="Ramirez L."/>
            <person name="Alfaro M."/>
            <person name="Sun H."/>
            <person name="Tritt A."/>
            <person name="Yoshinaga Y."/>
            <person name="Zwiers L.-H."/>
            <person name="Turgeon B."/>
            <person name="Goodwin S."/>
            <person name="Spatafora J."/>
            <person name="Crous P."/>
            <person name="Grigoriev I."/>
        </authorList>
    </citation>
    <scope>NUCLEOTIDE SEQUENCE</scope>
    <source>
        <strain evidence="2">CBS 175.79</strain>
    </source>
</reference>
<gene>
    <name evidence="2" type="ORF">BU24DRAFT_358398</name>
</gene>
<organism evidence="2 3">
    <name type="scientific">Aaosphaeria arxii CBS 175.79</name>
    <dbReference type="NCBI Taxonomy" id="1450172"/>
    <lineage>
        <taxon>Eukaryota</taxon>
        <taxon>Fungi</taxon>
        <taxon>Dikarya</taxon>
        <taxon>Ascomycota</taxon>
        <taxon>Pezizomycotina</taxon>
        <taxon>Dothideomycetes</taxon>
        <taxon>Pleosporomycetidae</taxon>
        <taxon>Pleosporales</taxon>
        <taxon>Pleosporales incertae sedis</taxon>
        <taxon>Aaosphaeria</taxon>
    </lineage>
</organism>
<dbReference type="GeneID" id="54281390"/>
<dbReference type="EMBL" id="ML978078">
    <property type="protein sequence ID" value="KAF2009695.1"/>
    <property type="molecule type" value="Genomic_DNA"/>
</dbReference>
<evidence type="ECO:0000259" key="1">
    <source>
        <dbReference type="Pfam" id="PF09994"/>
    </source>
</evidence>
<feature type="domain" description="T6SS Phospholipase effector Tle1-like catalytic" evidence="1">
    <location>
        <begin position="12"/>
        <end position="319"/>
    </location>
</feature>
<name>A0A6A5X9H7_9PLEO</name>
<dbReference type="PANTHER" id="PTHR33840:SF16">
    <property type="entry name" value="DUF2235 DOMAIN-CONTAINING PROTEIN"/>
    <property type="match status" value="1"/>
</dbReference>
<dbReference type="InterPro" id="IPR029058">
    <property type="entry name" value="AB_hydrolase_fold"/>
</dbReference>
<keyword evidence="3" id="KW-1185">Reference proteome</keyword>
<dbReference type="AlphaFoldDB" id="A0A6A5X9H7"/>
<dbReference type="SUPFAM" id="SSF53474">
    <property type="entry name" value="alpha/beta-Hydrolases"/>
    <property type="match status" value="1"/>
</dbReference>
<proteinExistence type="predicted"/>
<dbReference type="Pfam" id="PF09994">
    <property type="entry name" value="T6SS_Tle1-like_cat"/>
    <property type="match status" value="1"/>
</dbReference>
<dbReference type="OrthoDB" id="59699at2759"/>